<dbReference type="InterPro" id="IPR036412">
    <property type="entry name" value="HAD-like_sf"/>
</dbReference>
<dbReference type="NCBIfam" id="TIGR01457">
    <property type="entry name" value="HAD-SF-IIA-hyp2"/>
    <property type="match status" value="1"/>
</dbReference>
<dbReference type="InterPro" id="IPR006354">
    <property type="entry name" value="HAD-SF_hydro_IIA_hyp1"/>
</dbReference>
<dbReference type="EMBL" id="CP093366">
    <property type="protein sequence ID" value="UQS82865.1"/>
    <property type="molecule type" value="Genomic_DNA"/>
</dbReference>
<dbReference type="InterPro" id="IPR023214">
    <property type="entry name" value="HAD_sf"/>
</dbReference>
<keyword evidence="4 7" id="KW-0378">Hydrolase</keyword>
<evidence type="ECO:0000256" key="6">
    <source>
        <dbReference type="PIRNR" id="PIRNR000915"/>
    </source>
</evidence>
<evidence type="ECO:0000256" key="2">
    <source>
        <dbReference type="ARBA" id="ARBA00006696"/>
    </source>
</evidence>
<dbReference type="RefSeq" id="WP_249515129.1">
    <property type="nucleotide sequence ID" value="NZ_CP093366.1"/>
</dbReference>
<keyword evidence="8" id="KW-1185">Reference proteome</keyword>
<sequence length="257" mass="28449">MKYQGYLIDLDGTVYRGKDKIPAAARFIRRLQRKHIAFAFLTNNTTKTPEQVVKNLATNHDIQVQSSQVITPASATADYLVRHNDGSKQQTCFVIGEFGLKQAIFQLGIQVEEKHPDYVVVGLDTDVTYHKFETATLAIKAGASFIGTNADTNLPNERGLVPGAGSIISLVETSTQQKAIYIGKPERLIADFALRKLGWQRQTVAIIGDNYKTDIQCGFNADLDTILVYTGVSTKQQIADCRQKPTIEIDSLDELEV</sequence>
<dbReference type="NCBIfam" id="TIGR01460">
    <property type="entry name" value="HAD-SF-IIA"/>
    <property type="match status" value="1"/>
</dbReference>
<dbReference type="PANTHER" id="PTHR19288:SF46">
    <property type="entry name" value="HALOACID DEHALOGENASE-LIKE HYDROLASE DOMAIN-CONTAINING PROTEIN 2"/>
    <property type="match status" value="1"/>
</dbReference>
<dbReference type="Pfam" id="PF13242">
    <property type="entry name" value="Hydrolase_like"/>
    <property type="match status" value="1"/>
</dbReference>
<dbReference type="SFLD" id="SFLDS00003">
    <property type="entry name" value="Haloacid_Dehalogenase"/>
    <property type="match status" value="1"/>
</dbReference>
<evidence type="ECO:0000256" key="5">
    <source>
        <dbReference type="ARBA" id="ARBA00022842"/>
    </source>
</evidence>
<comment type="cofactor">
    <cofactor evidence="1 6">
        <name>Mg(2+)</name>
        <dbReference type="ChEBI" id="CHEBI:18420"/>
    </cofactor>
</comment>
<evidence type="ECO:0000256" key="4">
    <source>
        <dbReference type="ARBA" id="ARBA00022801"/>
    </source>
</evidence>
<comment type="similarity">
    <text evidence="2 6">Belongs to the HAD-like hydrolase superfamily. NagD family.</text>
</comment>
<comment type="function">
    <text evidence="6">Catalyzes the dephosphorylation of 2-6 carbon acid sugars in vitro.</text>
</comment>
<evidence type="ECO:0000313" key="7">
    <source>
        <dbReference type="EMBL" id="UQS82865.1"/>
    </source>
</evidence>
<evidence type="ECO:0000256" key="1">
    <source>
        <dbReference type="ARBA" id="ARBA00001946"/>
    </source>
</evidence>
<dbReference type="PIRSF" id="PIRSF000915">
    <property type="entry name" value="PGP-type_phosphatase"/>
    <property type="match status" value="1"/>
</dbReference>
<evidence type="ECO:0000313" key="8">
    <source>
        <dbReference type="Proteomes" id="UP000831495"/>
    </source>
</evidence>
<dbReference type="CDD" id="cd07530">
    <property type="entry name" value="HAD_Pase_UmpH-like"/>
    <property type="match status" value="1"/>
</dbReference>
<name>A0ABY4PAT9_9LACO</name>
<dbReference type="InterPro" id="IPR006357">
    <property type="entry name" value="HAD-SF_hydro_IIA"/>
</dbReference>
<accession>A0ABY4PAT9</accession>
<organism evidence="7 8">
    <name type="scientific">Bombilactobacillus folatiphilus</name>
    <dbReference type="NCBI Taxonomy" id="2923362"/>
    <lineage>
        <taxon>Bacteria</taxon>
        <taxon>Bacillati</taxon>
        <taxon>Bacillota</taxon>
        <taxon>Bacilli</taxon>
        <taxon>Lactobacillales</taxon>
        <taxon>Lactobacillaceae</taxon>
        <taxon>Bombilactobacillus</taxon>
    </lineage>
</organism>
<dbReference type="Pfam" id="PF13344">
    <property type="entry name" value="Hydrolase_6"/>
    <property type="match status" value="1"/>
</dbReference>
<dbReference type="SUPFAM" id="SSF56784">
    <property type="entry name" value="HAD-like"/>
    <property type="match status" value="1"/>
</dbReference>
<evidence type="ECO:0000256" key="3">
    <source>
        <dbReference type="ARBA" id="ARBA00022723"/>
    </source>
</evidence>
<keyword evidence="3 6" id="KW-0479">Metal-binding</keyword>
<dbReference type="Gene3D" id="3.40.50.1000">
    <property type="entry name" value="HAD superfamily/HAD-like"/>
    <property type="match status" value="2"/>
</dbReference>
<dbReference type="SFLD" id="SFLDG01139">
    <property type="entry name" value="C2.A:_Pyridoxal_Phosphate_Phos"/>
    <property type="match status" value="1"/>
</dbReference>
<dbReference type="PANTHER" id="PTHR19288">
    <property type="entry name" value="4-NITROPHENYLPHOSPHATASE-RELATED"/>
    <property type="match status" value="1"/>
</dbReference>
<dbReference type="Proteomes" id="UP000831495">
    <property type="component" value="Chromosome"/>
</dbReference>
<dbReference type="GO" id="GO:0016787">
    <property type="term" value="F:hydrolase activity"/>
    <property type="evidence" value="ECO:0007669"/>
    <property type="project" value="UniProtKB-KW"/>
</dbReference>
<dbReference type="EC" id="3.1.3.-" evidence="6"/>
<gene>
    <name evidence="7" type="ORF">MOO45_02040</name>
</gene>
<protein>
    <recommendedName>
        <fullName evidence="6">Acid sugar phosphatase</fullName>
        <ecNumber evidence="6">3.1.3.-</ecNumber>
    </recommendedName>
</protein>
<proteinExistence type="inferred from homology"/>
<reference evidence="7" key="1">
    <citation type="journal article" date="2022" name="Int. J. Syst. Evol. Microbiol.">
        <title>Apilactobacillus apisilvae sp. nov., Nicolia spurrieriana gen. nov. sp. nov., Bombilactobacillus folatiphilus sp. nov. and Bombilactobacillus thymidiniphilus sp. nov., four new lactic acid bacterial isolates from stingless bees Tetragonula carbonaria and Austroplebeia australis.</title>
        <authorList>
            <person name="Oliphant S.A."/>
            <person name="Watson-Haigh N.S."/>
            <person name="Sumby K.M."/>
            <person name="Gardner J."/>
            <person name="Groom S."/>
            <person name="Jiranek V."/>
        </authorList>
    </citation>
    <scope>NUCLEOTIDE SEQUENCE</scope>
    <source>
        <strain evidence="7">SG4_D2</strain>
    </source>
</reference>
<keyword evidence="5 6" id="KW-0460">Magnesium</keyword>